<dbReference type="Gene3D" id="2.40.30.10">
    <property type="entry name" value="Translation factors"/>
    <property type="match status" value="2"/>
</dbReference>
<dbReference type="InterPro" id="IPR029039">
    <property type="entry name" value="Flavoprotein-like_sf"/>
</dbReference>
<evidence type="ECO:0000256" key="4">
    <source>
        <dbReference type="ARBA" id="ARBA00022643"/>
    </source>
</evidence>
<keyword evidence="4" id="KW-0288">FMN</keyword>
<comment type="caution">
    <text evidence="20">The sequence shown here is derived from an EMBL/GenBank/DDBJ whole genome shotgun (WGS) entry which is preliminary data.</text>
</comment>
<dbReference type="Proteomes" id="UP000469890">
    <property type="component" value="Unassembled WGS sequence"/>
</dbReference>
<dbReference type="PANTHER" id="PTHR19384">
    <property type="entry name" value="NITRIC OXIDE SYNTHASE-RELATED"/>
    <property type="match status" value="1"/>
</dbReference>
<keyword evidence="8 16" id="KW-0521">NADP</keyword>
<dbReference type="GO" id="GO:0050660">
    <property type="term" value="F:flavin adenine dinucleotide binding"/>
    <property type="evidence" value="ECO:0007669"/>
    <property type="project" value="TreeGrafter"/>
</dbReference>
<keyword evidence="9" id="KW-0443">Lipid metabolism</keyword>
<feature type="domain" description="Flavodoxin-like" evidence="18">
    <location>
        <begin position="85"/>
        <end position="230"/>
    </location>
</feature>
<evidence type="ECO:0000256" key="10">
    <source>
        <dbReference type="ARBA" id="ARBA00022989"/>
    </source>
</evidence>
<keyword evidence="14" id="KW-1207">Sterol metabolism</keyword>
<dbReference type="GO" id="GO:0005829">
    <property type="term" value="C:cytosol"/>
    <property type="evidence" value="ECO:0007669"/>
    <property type="project" value="TreeGrafter"/>
</dbReference>
<evidence type="ECO:0000256" key="3">
    <source>
        <dbReference type="ARBA" id="ARBA00022630"/>
    </source>
</evidence>
<dbReference type="InterPro" id="IPR017927">
    <property type="entry name" value="FAD-bd_FR_type"/>
</dbReference>
<reference evidence="20 21" key="1">
    <citation type="submission" date="2019-09" db="EMBL/GenBank/DDBJ databases">
        <authorList>
            <consortium name="DOE Joint Genome Institute"/>
            <person name="Mondo S.J."/>
            <person name="Navarro-Mendoza M.I."/>
            <person name="Perez-Arques C."/>
            <person name="Panchal S."/>
            <person name="Nicolas F.E."/>
            <person name="Ganguly P."/>
            <person name="Pangilinan J."/>
            <person name="Grigoriev I."/>
            <person name="Heitman J."/>
            <person name="Sanya K."/>
            <person name="Garre V."/>
        </authorList>
    </citation>
    <scope>NUCLEOTIDE SEQUENCE [LARGE SCALE GENOMIC DNA]</scope>
    <source>
        <strain evidence="20 21">MU402</strain>
    </source>
</reference>
<evidence type="ECO:0000259" key="19">
    <source>
        <dbReference type="PROSITE" id="PS51384"/>
    </source>
</evidence>
<evidence type="ECO:0000256" key="14">
    <source>
        <dbReference type="ARBA" id="ARBA00023166"/>
    </source>
</evidence>
<keyword evidence="3" id="KW-0285">Flavoprotein</keyword>
<dbReference type="PROSITE" id="PS50902">
    <property type="entry name" value="FLAVODOXIN_LIKE"/>
    <property type="match status" value="1"/>
</dbReference>
<name>A0A8H4BCM7_MUCCL</name>
<evidence type="ECO:0000256" key="1">
    <source>
        <dbReference type="ARBA" id="ARBA00001917"/>
    </source>
</evidence>
<dbReference type="GO" id="GO:0005789">
    <property type="term" value="C:endoplasmic reticulum membrane"/>
    <property type="evidence" value="ECO:0007669"/>
    <property type="project" value="UniProtKB-SubCell"/>
</dbReference>
<keyword evidence="13 16" id="KW-0472">Membrane</keyword>
<dbReference type="Pfam" id="PF00175">
    <property type="entry name" value="NAD_binding_1"/>
    <property type="match status" value="1"/>
</dbReference>
<proteinExistence type="inferred from homology"/>
<keyword evidence="6 16" id="KW-0256">Endoplasmic reticulum</keyword>
<dbReference type="InterPro" id="IPR023173">
    <property type="entry name" value="NADPH_Cyt_P450_Rdtase_alpha"/>
</dbReference>
<dbReference type="InterPro" id="IPR017938">
    <property type="entry name" value="Riboflavin_synthase-like_b-brl"/>
</dbReference>
<dbReference type="EMBL" id="JAAECE010000006">
    <property type="protein sequence ID" value="KAF1799581.1"/>
    <property type="molecule type" value="Genomic_DNA"/>
</dbReference>
<dbReference type="SUPFAM" id="SSF52343">
    <property type="entry name" value="Ferredoxin reductase-like, C-terminal NADP-linked domain"/>
    <property type="match status" value="1"/>
</dbReference>
<dbReference type="InterPro" id="IPR023208">
    <property type="entry name" value="P450R"/>
</dbReference>
<gene>
    <name evidence="20" type="ORF">FB192DRAFT_1308036</name>
</gene>
<evidence type="ECO:0000256" key="9">
    <source>
        <dbReference type="ARBA" id="ARBA00022955"/>
    </source>
</evidence>
<keyword evidence="12" id="KW-0756">Sterol biosynthesis</keyword>
<comment type="function">
    <text evidence="16">This enzyme is required for electron transfer from NADP to cytochrome P450.</text>
</comment>
<dbReference type="AlphaFoldDB" id="A0A8H4BCM7"/>
<keyword evidence="10 17" id="KW-1133">Transmembrane helix</keyword>
<evidence type="ECO:0000256" key="11">
    <source>
        <dbReference type="ARBA" id="ARBA00023002"/>
    </source>
</evidence>
<evidence type="ECO:0000256" key="5">
    <source>
        <dbReference type="ARBA" id="ARBA00022692"/>
    </source>
</evidence>
<dbReference type="InterPro" id="IPR001709">
    <property type="entry name" value="Flavoprot_Pyr_Nucl_cyt_Rdtase"/>
</dbReference>
<evidence type="ECO:0000256" key="17">
    <source>
        <dbReference type="SAM" id="Phobius"/>
    </source>
</evidence>
<dbReference type="GO" id="GO:0003958">
    <property type="term" value="F:NADPH-hemoprotein reductase activity"/>
    <property type="evidence" value="ECO:0007669"/>
    <property type="project" value="UniProtKB-EC"/>
</dbReference>
<evidence type="ECO:0000259" key="18">
    <source>
        <dbReference type="PROSITE" id="PS50902"/>
    </source>
</evidence>
<dbReference type="Gene3D" id="3.40.50.80">
    <property type="entry name" value="Nucleotide-binding domain of ferredoxin-NADP reductase (FNR) module"/>
    <property type="match status" value="1"/>
</dbReference>
<evidence type="ECO:0000313" key="20">
    <source>
        <dbReference type="EMBL" id="KAF1799581.1"/>
    </source>
</evidence>
<evidence type="ECO:0000256" key="6">
    <source>
        <dbReference type="ARBA" id="ARBA00022824"/>
    </source>
</evidence>
<dbReference type="InterPro" id="IPR001094">
    <property type="entry name" value="Flavdoxin-like"/>
</dbReference>
<dbReference type="Gene3D" id="3.40.50.360">
    <property type="match status" value="1"/>
</dbReference>
<dbReference type="PRINTS" id="PR00369">
    <property type="entry name" value="FLAVODOXIN"/>
</dbReference>
<evidence type="ECO:0000256" key="13">
    <source>
        <dbReference type="ARBA" id="ARBA00023136"/>
    </source>
</evidence>
<keyword evidence="7" id="KW-0274">FAD</keyword>
<comment type="similarity">
    <text evidence="16">In the C-terminal section; belongs to the flavoprotein pyridine nucleotide cytochrome reductase family.</text>
</comment>
<accession>A0A8H4BCM7</accession>
<evidence type="ECO:0000313" key="21">
    <source>
        <dbReference type="Proteomes" id="UP000469890"/>
    </source>
</evidence>
<evidence type="ECO:0000256" key="15">
    <source>
        <dbReference type="ARBA" id="ARBA00023221"/>
    </source>
</evidence>
<keyword evidence="11 16" id="KW-0560">Oxidoreductase</keyword>
<dbReference type="PRINTS" id="PR00371">
    <property type="entry name" value="FPNCR"/>
</dbReference>
<dbReference type="InterPro" id="IPR008254">
    <property type="entry name" value="Flavodoxin/NO_synth"/>
</dbReference>
<evidence type="ECO:0000256" key="8">
    <source>
        <dbReference type="ARBA" id="ARBA00022857"/>
    </source>
</evidence>
<dbReference type="PROSITE" id="PS51384">
    <property type="entry name" value="FAD_FR"/>
    <property type="match status" value="1"/>
</dbReference>
<evidence type="ECO:0000256" key="2">
    <source>
        <dbReference type="ARBA" id="ARBA00001974"/>
    </source>
</evidence>
<feature type="domain" description="FAD-binding FR-type" evidence="19">
    <location>
        <begin position="289"/>
        <end position="550"/>
    </location>
</feature>
<keyword evidence="9" id="KW-0444">Lipid biosynthesis</keyword>
<dbReference type="InterPro" id="IPR003097">
    <property type="entry name" value="CysJ-like_FAD-binding"/>
</dbReference>
<dbReference type="GO" id="GO:0016126">
    <property type="term" value="P:sterol biosynthetic process"/>
    <property type="evidence" value="ECO:0007669"/>
    <property type="project" value="UniProtKB-KW"/>
</dbReference>
<comment type="catalytic activity">
    <reaction evidence="16">
        <text>2 oxidized [cytochrome P450] + NADPH = 2 reduced [cytochrome P450] + NADP(+) + H(+)</text>
        <dbReference type="Rhea" id="RHEA:24040"/>
        <dbReference type="Rhea" id="RHEA-COMP:14627"/>
        <dbReference type="Rhea" id="RHEA-COMP:14628"/>
        <dbReference type="ChEBI" id="CHEBI:15378"/>
        <dbReference type="ChEBI" id="CHEBI:55376"/>
        <dbReference type="ChEBI" id="CHEBI:57783"/>
        <dbReference type="ChEBI" id="CHEBI:58349"/>
        <dbReference type="ChEBI" id="CHEBI:60344"/>
        <dbReference type="EC" id="1.6.2.4"/>
    </reaction>
</comment>
<keyword evidence="9" id="KW-0752">Steroid biosynthesis</keyword>
<comment type="cofactor">
    <cofactor evidence="2">
        <name>FAD</name>
        <dbReference type="ChEBI" id="CHEBI:57692"/>
    </cofactor>
</comment>
<dbReference type="InterPro" id="IPR039261">
    <property type="entry name" value="FNR_nucleotide-bd"/>
</dbReference>
<evidence type="ECO:0000256" key="12">
    <source>
        <dbReference type="ARBA" id="ARBA00023011"/>
    </source>
</evidence>
<dbReference type="PIRSF" id="PIRSF000208">
    <property type="entry name" value="P450R"/>
    <property type="match status" value="1"/>
</dbReference>
<dbReference type="Pfam" id="PF00258">
    <property type="entry name" value="Flavodoxin_1"/>
    <property type="match status" value="1"/>
</dbReference>
<keyword evidence="15" id="KW-0753">Steroid metabolism</keyword>
<evidence type="ECO:0000256" key="7">
    <source>
        <dbReference type="ARBA" id="ARBA00022827"/>
    </source>
</evidence>
<organism evidence="20 21">
    <name type="scientific">Mucor circinelloides f. lusitanicus</name>
    <name type="common">Mucor racemosus var. lusitanicus</name>
    <dbReference type="NCBI Taxonomy" id="29924"/>
    <lineage>
        <taxon>Eukaryota</taxon>
        <taxon>Fungi</taxon>
        <taxon>Fungi incertae sedis</taxon>
        <taxon>Mucoromycota</taxon>
        <taxon>Mucoromycotina</taxon>
        <taxon>Mucoromycetes</taxon>
        <taxon>Mucorales</taxon>
        <taxon>Mucorineae</taxon>
        <taxon>Mucoraceae</taxon>
        <taxon>Mucor</taxon>
    </lineage>
</organism>
<dbReference type="InterPro" id="IPR001433">
    <property type="entry name" value="OxRdtase_FAD/NAD-bd"/>
</dbReference>
<protein>
    <recommendedName>
        <fullName evidence="16">NADPH--cytochrome P450 reductase</fullName>
        <ecNumber evidence="16">1.6.2.4</ecNumber>
    </recommendedName>
</protein>
<dbReference type="PANTHER" id="PTHR19384:SF17">
    <property type="entry name" value="NADPH--CYTOCHROME P450 REDUCTASE"/>
    <property type="match status" value="1"/>
</dbReference>
<evidence type="ECO:0000256" key="16">
    <source>
        <dbReference type="PIRNR" id="PIRNR000208"/>
    </source>
</evidence>
<keyword evidence="5 17" id="KW-0812">Transmembrane</keyword>
<dbReference type="SUPFAM" id="SSF52218">
    <property type="entry name" value="Flavoproteins"/>
    <property type="match status" value="1"/>
</dbReference>
<dbReference type="Pfam" id="PF00667">
    <property type="entry name" value="FAD_binding_1"/>
    <property type="match status" value="1"/>
</dbReference>
<dbReference type="SUPFAM" id="SSF63380">
    <property type="entry name" value="Riboflavin synthase domain-like"/>
    <property type="match status" value="1"/>
</dbReference>
<comment type="subcellular location">
    <subcellularLocation>
        <location evidence="16">Endoplasmic reticulum membrane</location>
    </subcellularLocation>
</comment>
<comment type="cofactor">
    <cofactor evidence="1">
        <name>FMN</name>
        <dbReference type="ChEBI" id="CHEBI:58210"/>
    </cofactor>
</comment>
<dbReference type="Gene3D" id="1.20.990.10">
    <property type="entry name" value="NADPH-cytochrome p450 Reductase, Chain A, domain 3"/>
    <property type="match status" value="1"/>
</dbReference>
<dbReference type="GO" id="GO:0010181">
    <property type="term" value="F:FMN binding"/>
    <property type="evidence" value="ECO:0007669"/>
    <property type="project" value="InterPro"/>
</dbReference>
<dbReference type="EC" id="1.6.2.4" evidence="16"/>
<sequence>MASSEPTPVIRNKRKRSSFILTLAPYRILTFFVKCLISLGTTILMLRRLYTVDDEDKKQQKKKYASKRQTPNAISSIITSNNQQLGIFYGSQTGTAESFAYKIAKDYKQRYNLDAMVACLDQHDMKYLDTVPGISVFVVASYGEGEPTDNAASFFSLLDKYYSTDNASFSRLRYCIFGLGNSSYPVFNGASKTLDTRLNQLGAHRLGERGQGDASSSIEDDFVQWLDHVLWLQLEKALSLTIDSGHNKDDAGTAILTTYTVTEIEKTTTDYEYRAEQGSRCDNATYDSSNPYLAPVQIRNLLDNDDPGERHCMHVEIDLSGCNLSYQTGDHIAVFPINTEEMIQRTARRFGIDEKLDTVIHITSTAEDAVKKSPIPSPTTYQAALRHHLNICKIPSRQDLKLITAFAPSVASKSRLADLSGDLIRYKTTVADAHLTLIDVLDLTCKKGETFSDVPFAVLVDIYAKLQPRFYSISSSNSENPSSASATCVTLQYQPINSSKRIVYGVNTSFLWNVYEHSQHIKPTLPMHYALPMDNKLPIYIRTANSFKMPQDMSIPIIMVGPGTGVAPFRGFVRERAFLKQSNNVHIGTTILFFGCRNHQDYLYKDEWPSLFKTLGNNSKLITAFSRETASKVYVQHQIKVHGQDVWDLLSTQKAHLYVCGDANKMARDVYRCIVNVAIERGNMNKADAIRYVADLKKQNRYQEDVWA</sequence>
<feature type="transmembrane region" description="Helical" evidence="17">
    <location>
        <begin position="20"/>
        <end position="46"/>
    </location>
</feature>
<dbReference type="FunFam" id="3.40.50.80:FF:000001">
    <property type="entry name" value="NADPH--cytochrome P450 reductase 1"/>
    <property type="match status" value="1"/>
</dbReference>